<evidence type="ECO:0000313" key="1">
    <source>
        <dbReference type="EMBL" id="KPI93690.1"/>
    </source>
</evidence>
<dbReference type="EMBL" id="KQ459601">
    <property type="protein sequence ID" value="KPI93690.1"/>
    <property type="molecule type" value="Genomic_DNA"/>
</dbReference>
<evidence type="ECO:0000313" key="2">
    <source>
        <dbReference type="Proteomes" id="UP000053268"/>
    </source>
</evidence>
<protein>
    <submittedName>
        <fullName evidence="1">Uncharacterized protein</fullName>
    </submittedName>
</protein>
<gene>
    <name evidence="1" type="ORF">RR46_12855</name>
</gene>
<dbReference type="Proteomes" id="UP000053268">
    <property type="component" value="Unassembled WGS sequence"/>
</dbReference>
<reference evidence="1 2" key="1">
    <citation type="journal article" date="2015" name="Nat. Commun.">
        <title>Outbred genome sequencing and CRISPR/Cas9 gene editing in butterflies.</title>
        <authorList>
            <person name="Li X."/>
            <person name="Fan D."/>
            <person name="Zhang W."/>
            <person name="Liu G."/>
            <person name="Zhang L."/>
            <person name="Zhao L."/>
            <person name="Fang X."/>
            <person name="Chen L."/>
            <person name="Dong Y."/>
            <person name="Chen Y."/>
            <person name="Ding Y."/>
            <person name="Zhao R."/>
            <person name="Feng M."/>
            <person name="Zhu Y."/>
            <person name="Feng Y."/>
            <person name="Jiang X."/>
            <person name="Zhu D."/>
            <person name="Xiang H."/>
            <person name="Feng X."/>
            <person name="Li S."/>
            <person name="Wang J."/>
            <person name="Zhang G."/>
            <person name="Kronforst M.R."/>
            <person name="Wang W."/>
        </authorList>
    </citation>
    <scope>NUCLEOTIDE SEQUENCE [LARGE SCALE GENOMIC DNA]</scope>
    <source>
        <strain evidence="1">Ya'a_city_454_Px</strain>
        <tissue evidence="1">Whole body</tissue>
    </source>
</reference>
<name>A0A194PRD4_PAPXU</name>
<proteinExistence type="predicted"/>
<sequence>MIVSTQFTVKYIFRWNVGLSGGVAIPTQKLITMPEIILKNDLEQNKMEKQTMHMLSVQERGGETRKTNQYIAAVAESSQSHASVIQLE</sequence>
<dbReference type="AlphaFoldDB" id="A0A194PRD4"/>
<organism evidence="1 2">
    <name type="scientific">Papilio xuthus</name>
    <name type="common">Asian swallowtail butterfly</name>
    <dbReference type="NCBI Taxonomy" id="66420"/>
    <lineage>
        <taxon>Eukaryota</taxon>
        <taxon>Metazoa</taxon>
        <taxon>Ecdysozoa</taxon>
        <taxon>Arthropoda</taxon>
        <taxon>Hexapoda</taxon>
        <taxon>Insecta</taxon>
        <taxon>Pterygota</taxon>
        <taxon>Neoptera</taxon>
        <taxon>Endopterygota</taxon>
        <taxon>Lepidoptera</taxon>
        <taxon>Glossata</taxon>
        <taxon>Ditrysia</taxon>
        <taxon>Papilionoidea</taxon>
        <taxon>Papilionidae</taxon>
        <taxon>Papilioninae</taxon>
        <taxon>Papilio</taxon>
    </lineage>
</organism>
<accession>A0A194PRD4</accession>
<keyword evidence="2" id="KW-1185">Reference proteome</keyword>